<dbReference type="EMBL" id="CP051151">
    <property type="protein sequence ID" value="QLY40431.1"/>
    <property type="molecule type" value="Genomic_DNA"/>
</dbReference>
<keyword evidence="2" id="KW-1185">Reference proteome</keyword>
<sequence length="127" mass="15005">MKNFKWVSRKKTDEVATIYESNITLNKSATSYLEKAFVVLLGIDKEKHLIAIKPIKRGDIELEYIPKDQRHNITIKSSYSRISNKHFIQDISKLKELNFEENNYYKFPAYWSESEQSLIIELNKGEM</sequence>
<name>A0A7L6N4E7_9MOLU</name>
<dbReference type="AlphaFoldDB" id="A0A7L6N4E7"/>
<organism evidence="1 2">
    <name type="scientific">Hujiaoplasma nucleasis</name>
    <dbReference type="NCBI Taxonomy" id="2725268"/>
    <lineage>
        <taxon>Bacteria</taxon>
        <taxon>Bacillati</taxon>
        <taxon>Mycoplasmatota</taxon>
        <taxon>Mollicutes</taxon>
        <taxon>Candidatus Izemoplasmatales</taxon>
        <taxon>Hujiaoplasmataceae</taxon>
        <taxon>Hujiaoplasma</taxon>
    </lineage>
</organism>
<accession>A0A7L6N4E7</accession>
<evidence type="ECO:0000313" key="2">
    <source>
        <dbReference type="Proteomes" id="UP000512167"/>
    </source>
</evidence>
<dbReference type="Proteomes" id="UP000512167">
    <property type="component" value="Chromosome"/>
</dbReference>
<protein>
    <submittedName>
        <fullName evidence="1">Uncharacterized protein</fullName>
    </submittedName>
</protein>
<proteinExistence type="predicted"/>
<reference evidence="1 2" key="1">
    <citation type="submission" date="2020-04" db="EMBL/GenBank/DDBJ databases">
        <authorList>
            <person name="Zheng R.K."/>
            <person name="Sun C.M."/>
        </authorList>
    </citation>
    <scope>NUCLEOTIDE SEQUENCE [LARGE SCALE GENOMIC DNA]</scope>
    <source>
        <strain evidence="2">zrk29</strain>
    </source>
</reference>
<dbReference type="RefSeq" id="WP_312031269.1">
    <property type="nucleotide sequence ID" value="NZ_CP051151.1"/>
</dbReference>
<evidence type="ECO:0000313" key="1">
    <source>
        <dbReference type="EMBL" id="QLY40431.1"/>
    </source>
</evidence>
<dbReference type="KEGG" id="tbk:HF295_06045"/>
<gene>
    <name evidence="1" type="ORF">HF295_06045</name>
</gene>